<dbReference type="PANTHER" id="PTHR11439">
    <property type="entry name" value="GAG-POL-RELATED RETROTRANSPOSON"/>
    <property type="match status" value="1"/>
</dbReference>
<feature type="region of interest" description="Disordered" evidence="1">
    <location>
        <begin position="598"/>
        <end position="656"/>
    </location>
</feature>
<proteinExistence type="predicted"/>
<evidence type="ECO:0000259" key="2">
    <source>
        <dbReference type="Pfam" id="PF07727"/>
    </source>
</evidence>
<feature type="compositionally biased region" description="Low complexity" evidence="1">
    <location>
        <begin position="635"/>
        <end position="649"/>
    </location>
</feature>
<dbReference type="PANTHER" id="PTHR11439:SF509">
    <property type="entry name" value="RNA-DIRECTED DNA POLYMERASE"/>
    <property type="match status" value="1"/>
</dbReference>
<comment type="caution">
    <text evidence="3">The sequence shown here is derived from an EMBL/GenBank/DDBJ whole genome shotgun (WGS) entry which is preliminary data.</text>
</comment>
<accession>A0A6L2KLJ2</accession>
<gene>
    <name evidence="3" type="ORF">Tci_022276</name>
</gene>
<evidence type="ECO:0000256" key="1">
    <source>
        <dbReference type="SAM" id="MobiDB-lite"/>
    </source>
</evidence>
<dbReference type="EMBL" id="BKCJ010002694">
    <property type="protein sequence ID" value="GEU50298.1"/>
    <property type="molecule type" value="Genomic_DNA"/>
</dbReference>
<dbReference type="AlphaFoldDB" id="A0A6L2KLJ2"/>
<protein>
    <recommendedName>
        <fullName evidence="2">Reverse transcriptase Ty1/copia-type domain-containing protein</fullName>
    </recommendedName>
</protein>
<feature type="domain" description="Reverse transcriptase Ty1/copia-type" evidence="2">
    <location>
        <begin position="381"/>
        <end position="452"/>
    </location>
</feature>
<dbReference type="InterPro" id="IPR013103">
    <property type="entry name" value="RVT_2"/>
</dbReference>
<evidence type="ECO:0000313" key="3">
    <source>
        <dbReference type="EMBL" id="GEU50298.1"/>
    </source>
</evidence>
<organism evidence="3">
    <name type="scientific">Tanacetum cinerariifolium</name>
    <name type="common">Dalmatian daisy</name>
    <name type="synonym">Chrysanthemum cinerariifolium</name>
    <dbReference type="NCBI Taxonomy" id="118510"/>
    <lineage>
        <taxon>Eukaryota</taxon>
        <taxon>Viridiplantae</taxon>
        <taxon>Streptophyta</taxon>
        <taxon>Embryophyta</taxon>
        <taxon>Tracheophyta</taxon>
        <taxon>Spermatophyta</taxon>
        <taxon>Magnoliopsida</taxon>
        <taxon>eudicotyledons</taxon>
        <taxon>Gunneridae</taxon>
        <taxon>Pentapetalae</taxon>
        <taxon>asterids</taxon>
        <taxon>campanulids</taxon>
        <taxon>Asterales</taxon>
        <taxon>Asteraceae</taxon>
        <taxon>Asteroideae</taxon>
        <taxon>Anthemideae</taxon>
        <taxon>Anthemidinae</taxon>
        <taxon>Tanacetum</taxon>
    </lineage>
</organism>
<reference evidence="3" key="1">
    <citation type="journal article" date="2019" name="Sci. Rep.">
        <title>Draft genome of Tanacetum cinerariifolium, the natural source of mosquito coil.</title>
        <authorList>
            <person name="Yamashiro T."/>
            <person name="Shiraishi A."/>
            <person name="Satake H."/>
            <person name="Nakayama K."/>
        </authorList>
    </citation>
    <scope>NUCLEOTIDE SEQUENCE</scope>
</reference>
<dbReference type="Pfam" id="PF07727">
    <property type="entry name" value="RVT_2"/>
    <property type="match status" value="1"/>
</dbReference>
<sequence length="656" mass="73973">MTDYSLWEVIKTGNKVLMKTIRTVEQPYEPTTIEEKLDRKNEIKAKGTLFMALPNKDHLKFHSYQDAKLLMQAIEKRYGGKKESKKVQRILLKQQYENFAASSSETLDHTFDSTSSTNEADNTAYGVSIAHTQGNYIPPKPDLMFIDEQVKSESVDVLSTVSSCVINTVESKVESVDVKNKCVEIKPVRKNNFSPPIIEDWNPDDESEVEFEPKVEVKTIRACIEKIKFVKTAREKVEKRKIQVYNGLDPLISQGPKDSAEDARKKATKVDASQVLDNSGQDTRSEFEGLLQQERKTEHINSTNSFNTVSSPVSTAGPSFVNAALPLPINTGGTPVVNDIGIFGNAYDDEAVVEEVDMNNMDSSYTIPDTSLTKFLKIILKFMVYQMDVKSAFLYGKIKKEVYVCQPPGFEDPDFPNKVYKVEKALYGLHHAPRACQDKYVADILKIYDFFTVKTASTPLEPNKALVKDAEAKDVDVHLYRLMIRSYMYLTAFRPNIRYLKGQPKLGLWYPNDSPFDLEASTNSDYARASLDRISTTGDETIYKEWEDRMKRAATTTSSLEAEQDSAKVEKVNGQEEMHTLVDKKKTMMVNAHEKVGKGSGLHIDSHHTPTNTQPSSSKSQKKIKPKRKQRQAVEVHSPSSEIPVEESILTPSNDP</sequence>
<feature type="compositionally biased region" description="Basic residues" evidence="1">
    <location>
        <begin position="620"/>
        <end position="631"/>
    </location>
</feature>
<name>A0A6L2KLJ2_TANCI</name>